<evidence type="ECO:0000259" key="2">
    <source>
        <dbReference type="PROSITE" id="PS50304"/>
    </source>
</evidence>
<protein>
    <recommendedName>
        <fullName evidence="2">Tudor domain-containing protein</fullName>
    </recommendedName>
</protein>
<dbReference type="Proteomes" id="UP001159042">
    <property type="component" value="Unassembled WGS sequence"/>
</dbReference>
<gene>
    <name evidence="3" type="ORF">NQ315_009163</name>
</gene>
<dbReference type="InterPro" id="IPR050621">
    <property type="entry name" value="Tudor_domain_containing"/>
</dbReference>
<evidence type="ECO:0000313" key="3">
    <source>
        <dbReference type="EMBL" id="KAJ8925333.1"/>
    </source>
</evidence>
<feature type="compositionally biased region" description="Low complexity" evidence="1">
    <location>
        <begin position="173"/>
        <end position="185"/>
    </location>
</feature>
<dbReference type="InterPro" id="IPR002999">
    <property type="entry name" value="Tudor"/>
</dbReference>
<organism evidence="3 4">
    <name type="scientific">Exocentrus adspersus</name>
    <dbReference type="NCBI Taxonomy" id="1586481"/>
    <lineage>
        <taxon>Eukaryota</taxon>
        <taxon>Metazoa</taxon>
        <taxon>Ecdysozoa</taxon>
        <taxon>Arthropoda</taxon>
        <taxon>Hexapoda</taxon>
        <taxon>Insecta</taxon>
        <taxon>Pterygota</taxon>
        <taxon>Neoptera</taxon>
        <taxon>Endopterygota</taxon>
        <taxon>Coleoptera</taxon>
        <taxon>Polyphaga</taxon>
        <taxon>Cucujiformia</taxon>
        <taxon>Chrysomeloidea</taxon>
        <taxon>Cerambycidae</taxon>
        <taxon>Lamiinae</taxon>
        <taxon>Acanthocinini</taxon>
        <taxon>Exocentrus</taxon>
    </lineage>
</organism>
<dbReference type="Pfam" id="PF00567">
    <property type="entry name" value="TUDOR"/>
    <property type="match status" value="2"/>
</dbReference>
<dbReference type="AlphaFoldDB" id="A0AAV8WFY3"/>
<dbReference type="Gene3D" id="2.30.30.140">
    <property type="match status" value="3"/>
</dbReference>
<sequence>MTRKEIFLANHDYCNVHGQPLVVLESDNGDLYVNLKDIRRTGFAIYRTDTFSPVLVDSRQIEKEFELHLLSEAKNYILTNRVACLDEEKILKTIERCKSKLLGDNARNSFGTGRSVAQASGNITITSSVRPPLENHAGNFCMEPEPTPSRPPKSLPNNFTATHTQRGKRENNSKYNNNYTNANTHSKADSDLNSSNSSETKTYRRPRNDSQSVNKSPNSPRDVKEKLPRISFEQGNAYDVLVSFKEKDAVYWVQDKNHANDLEDVILKVNDLVDDLDPVNPQQGQLVVADYEGMWNRGRVMNAEPLIVHFVDYGNKSGIDLVKPLPDCVKTIPALAARITLSNSTQELSEGTDLKIKIKKKYEDGTYLVDVLNSTSKIDDNTSKIDEKPSSSKFVENDLSVLTKPAPDVKTHMDMPKRQDISKQQDPPKQPDVRAEQKIYFDIPKSKRELCNADKVMMVDIEDNAFLVRTRECALKSKEITEYIKNLDKSALVLTNVKVGQLVLCSKDGFAGLFRAVVLNKENDSIVTVKYIDFPGEDDLSIKSLRNVDEFLANEPSTVMKTPEYKYLEELTEKGVEYLLTICQNKQKFTVILTENTFDLQSDDGSLLSDTLENLNAPKPPIETLIVEKSTKLVTSTPMKTEERTAKVAELEPTTAKNNKILYDDMNWIEISPGTHTLMCYCLQEVDNITFLSSTDEVIGHLETVSSASPTNNDPYQPEVTEMCLVSFKGPDDDEPSWNRAVVLSVDESGYLVNFVDFGNQEVVQSQDIRNMPIHLKKVPILGITCECVGLPKKPEILERLKELLPGGSQVEVVVKEFVDLKYQIEIPELYQQLKAEKLFN</sequence>
<accession>A0AAV8WFY3</accession>
<feature type="compositionally biased region" description="Pro residues" evidence="1">
    <location>
        <begin position="145"/>
        <end position="154"/>
    </location>
</feature>
<proteinExistence type="predicted"/>
<dbReference type="SUPFAM" id="SSF63748">
    <property type="entry name" value="Tudor/PWWP/MBT"/>
    <property type="match status" value="3"/>
</dbReference>
<feature type="compositionally biased region" description="Basic and acidic residues" evidence="1">
    <location>
        <begin position="407"/>
        <end position="423"/>
    </location>
</feature>
<evidence type="ECO:0000313" key="4">
    <source>
        <dbReference type="Proteomes" id="UP001159042"/>
    </source>
</evidence>
<feature type="compositionally biased region" description="Polar residues" evidence="1">
    <location>
        <begin position="209"/>
        <end position="219"/>
    </location>
</feature>
<reference evidence="3 4" key="1">
    <citation type="journal article" date="2023" name="Insect Mol. Biol.">
        <title>Genome sequencing provides insights into the evolution of gene families encoding plant cell wall-degrading enzymes in longhorned beetles.</title>
        <authorList>
            <person name="Shin N.R."/>
            <person name="Okamura Y."/>
            <person name="Kirsch R."/>
            <person name="Pauchet Y."/>
        </authorList>
    </citation>
    <scope>NUCLEOTIDE SEQUENCE [LARGE SCALE GENOMIC DNA]</scope>
    <source>
        <strain evidence="3">EAD_L_NR</strain>
    </source>
</reference>
<dbReference type="PROSITE" id="PS50304">
    <property type="entry name" value="TUDOR"/>
    <property type="match status" value="1"/>
</dbReference>
<comment type="caution">
    <text evidence="3">The sequence shown here is derived from an EMBL/GenBank/DDBJ whole genome shotgun (WGS) entry which is preliminary data.</text>
</comment>
<name>A0AAV8WFY3_9CUCU</name>
<evidence type="ECO:0000256" key="1">
    <source>
        <dbReference type="SAM" id="MobiDB-lite"/>
    </source>
</evidence>
<dbReference type="CDD" id="cd20379">
    <property type="entry name" value="Tudor_dTUD-like"/>
    <property type="match status" value="1"/>
</dbReference>
<dbReference type="SMART" id="SM00333">
    <property type="entry name" value="TUDOR"/>
    <property type="match status" value="3"/>
</dbReference>
<dbReference type="PANTHER" id="PTHR22948:SF77">
    <property type="entry name" value="SERINE_THREONINE-PROTEIN KINASE 31-LIKE ISOFORM X1"/>
    <property type="match status" value="1"/>
</dbReference>
<feature type="compositionally biased region" description="Polar residues" evidence="1">
    <location>
        <begin position="155"/>
        <end position="164"/>
    </location>
</feature>
<dbReference type="EMBL" id="JANEYG010000001">
    <property type="protein sequence ID" value="KAJ8925333.1"/>
    <property type="molecule type" value="Genomic_DNA"/>
</dbReference>
<keyword evidence="4" id="KW-1185">Reference proteome</keyword>
<feature type="region of interest" description="Disordered" evidence="1">
    <location>
        <begin position="405"/>
        <end position="433"/>
    </location>
</feature>
<feature type="region of interest" description="Disordered" evidence="1">
    <location>
        <begin position="122"/>
        <end position="227"/>
    </location>
</feature>
<feature type="compositionally biased region" description="Polar residues" evidence="1">
    <location>
        <begin position="191"/>
        <end position="200"/>
    </location>
</feature>
<dbReference type="PANTHER" id="PTHR22948">
    <property type="entry name" value="TUDOR DOMAIN CONTAINING PROTEIN"/>
    <property type="match status" value="1"/>
</dbReference>
<feature type="domain" description="Tudor" evidence="2">
    <location>
        <begin position="717"/>
        <end position="779"/>
    </location>
</feature>